<dbReference type="AlphaFoldDB" id="A0A2S4KSX1"/>
<protein>
    <submittedName>
        <fullName evidence="7">NAD-dependent protein deacetylase hst4</fullName>
    </submittedName>
</protein>
<comment type="caution">
    <text evidence="7">The sequence shown here is derived from an EMBL/GenBank/DDBJ whole genome shotgun (WGS) entry which is preliminary data.</text>
</comment>
<reference evidence="7 8" key="1">
    <citation type="submission" date="2018-01" db="EMBL/GenBank/DDBJ databases">
        <title>Harnessing the power of phylogenomics to disentangle the directionality and signatures of interkingdom host jumping in the parasitic fungal genus Tolypocladium.</title>
        <authorList>
            <person name="Quandt C.A."/>
            <person name="Patterson W."/>
            <person name="Spatafora J.W."/>
        </authorList>
    </citation>
    <scope>NUCLEOTIDE SEQUENCE [LARGE SCALE GENOMIC DNA]</scope>
    <source>
        <strain evidence="7 8">NRBC 100945</strain>
    </source>
</reference>
<feature type="compositionally biased region" description="Basic and acidic residues" evidence="5">
    <location>
        <begin position="533"/>
        <end position="543"/>
    </location>
</feature>
<dbReference type="Pfam" id="PF02146">
    <property type="entry name" value="SIR2"/>
    <property type="match status" value="1"/>
</dbReference>
<dbReference type="PANTHER" id="PTHR47651:SF17">
    <property type="entry name" value="DEACETYLASE SIRTUIN-TYPE DOMAIN-CONTAINING PROTEIN"/>
    <property type="match status" value="1"/>
</dbReference>
<dbReference type="InterPro" id="IPR026590">
    <property type="entry name" value="Ssirtuin_cat_dom"/>
</dbReference>
<feature type="binding site" evidence="4">
    <location>
        <position position="257"/>
    </location>
    <ligand>
        <name>Zn(2+)</name>
        <dbReference type="ChEBI" id="CHEBI:29105"/>
    </ligand>
</feature>
<feature type="compositionally biased region" description="Basic residues" evidence="5">
    <location>
        <begin position="501"/>
        <end position="511"/>
    </location>
</feature>
<feature type="binding site" evidence="4">
    <location>
        <position position="254"/>
    </location>
    <ligand>
        <name>Zn(2+)</name>
        <dbReference type="ChEBI" id="CHEBI:29105"/>
    </ligand>
</feature>
<keyword evidence="3" id="KW-0520">NAD</keyword>
<evidence type="ECO:0000313" key="7">
    <source>
        <dbReference type="EMBL" id="POR33230.1"/>
    </source>
</evidence>
<dbReference type="PANTHER" id="PTHR47651">
    <property type="entry name" value="NAD-DEPENDENT HISTONE DEACETYLASE HST4"/>
    <property type="match status" value="1"/>
</dbReference>
<dbReference type="InterPro" id="IPR029035">
    <property type="entry name" value="DHS-like_NAD/FAD-binding_dom"/>
</dbReference>
<keyword evidence="4" id="KW-0862">Zinc</keyword>
<dbReference type="Proteomes" id="UP000237481">
    <property type="component" value="Unassembled WGS sequence"/>
</dbReference>
<dbReference type="InterPro" id="IPR026591">
    <property type="entry name" value="Sirtuin_cat_small_dom_sf"/>
</dbReference>
<proteinExistence type="inferred from homology"/>
<comment type="similarity">
    <text evidence="1">Belongs to the sirtuin family. Class I subfamily.</text>
</comment>
<evidence type="ECO:0000256" key="3">
    <source>
        <dbReference type="ARBA" id="ARBA00023027"/>
    </source>
</evidence>
<dbReference type="STRING" id="94208.A0A2S4KSX1"/>
<feature type="compositionally biased region" description="Polar residues" evidence="5">
    <location>
        <begin position="591"/>
        <end position="601"/>
    </location>
</feature>
<dbReference type="Gene3D" id="3.30.1600.10">
    <property type="entry name" value="SIR2/SIRT2 'Small Domain"/>
    <property type="match status" value="1"/>
</dbReference>
<organism evidence="7 8">
    <name type="scientific">Tolypocladium paradoxum</name>
    <dbReference type="NCBI Taxonomy" id="94208"/>
    <lineage>
        <taxon>Eukaryota</taxon>
        <taxon>Fungi</taxon>
        <taxon>Dikarya</taxon>
        <taxon>Ascomycota</taxon>
        <taxon>Pezizomycotina</taxon>
        <taxon>Sordariomycetes</taxon>
        <taxon>Hypocreomycetidae</taxon>
        <taxon>Hypocreales</taxon>
        <taxon>Ophiocordycipitaceae</taxon>
        <taxon>Tolypocladium</taxon>
    </lineage>
</organism>
<keyword evidence="4" id="KW-0479">Metal-binding</keyword>
<dbReference type="GO" id="GO:0016740">
    <property type="term" value="F:transferase activity"/>
    <property type="evidence" value="ECO:0007669"/>
    <property type="project" value="UniProtKB-KW"/>
</dbReference>
<dbReference type="OrthoDB" id="2919105at2759"/>
<feature type="compositionally biased region" description="Basic residues" evidence="5">
    <location>
        <begin position="472"/>
        <end position="482"/>
    </location>
</feature>
<evidence type="ECO:0000256" key="4">
    <source>
        <dbReference type="PROSITE-ProRule" id="PRU00236"/>
    </source>
</evidence>
<feature type="active site" description="Proton acceptor" evidence="4">
    <location>
        <position position="246"/>
    </location>
</feature>
<evidence type="ECO:0000256" key="1">
    <source>
        <dbReference type="ARBA" id="ARBA00006924"/>
    </source>
</evidence>
<dbReference type="InterPro" id="IPR003000">
    <property type="entry name" value="Sirtuin"/>
</dbReference>
<evidence type="ECO:0000256" key="5">
    <source>
        <dbReference type="SAM" id="MobiDB-lite"/>
    </source>
</evidence>
<feature type="binding site" evidence="4">
    <location>
        <position position="276"/>
    </location>
    <ligand>
        <name>Zn(2+)</name>
        <dbReference type="ChEBI" id="CHEBI:29105"/>
    </ligand>
</feature>
<evidence type="ECO:0000259" key="6">
    <source>
        <dbReference type="PROSITE" id="PS50305"/>
    </source>
</evidence>
<dbReference type="GO" id="GO:0046872">
    <property type="term" value="F:metal ion binding"/>
    <property type="evidence" value="ECO:0007669"/>
    <property type="project" value="UniProtKB-KW"/>
</dbReference>
<dbReference type="SUPFAM" id="SSF52467">
    <property type="entry name" value="DHS-like NAD/FAD-binding domain"/>
    <property type="match status" value="1"/>
</dbReference>
<dbReference type="GO" id="GO:0070403">
    <property type="term" value="F:NAD+ binding"/>
    <property type="evidence" value="ECO:0007669"/>
    <property type="project" value="InterPro"/>
</dbReference>
<gene>
    <name evidence="7" type="ORF">TPAR_06588</name>
</gene>
<feature type="compositionally biased region" description="Low complexity" evidence="5">
    <location>
        <begin position="1"/>
        <end position="34"/>
    </location>
</feature>
<feature type="region of interest" description="Disordered" evidence="5">
    <location>
        <begin position="460"/>
        <end position="628"/>
    </location>
</feature>
<sequence>MDSSPSPLSSAPASVSSSPSSSPLSSLSKTPSLANSPVPQPDASGRYPSPMSCAPSGTQSPIKLCDPIDDSPRPAKKRRLVPPPSERGPIYLDLMKAHDDFTNEDNFHLQRLLSALRTKKKIVVVAGAGISVSAGIPDFRSSTGLFATARNQHKLKASGKHLFDASVYRHDSSTQSFHAMVREMAHMTKTASPTPFHHLLASLANEGRLLRLYSQNIDCIDTAMEPLRTSVPLEPKGPWPPTIQLHGGLQKMVCTKCGHLQPFNGELFNGPEAPLCGQCEEQDQVRTTYAGKRSHGIGRLRPRFVLYNEYNPDEEAIGNVARADLKARPDAVLVVGTTLKVPGTRRLVKELCQVARGRKDGLTAWINIDSEPKGTEFKDCWDMVVRSKCDNVARLAELTPFDCELGNDYLVSNEQWDEEMRSGRKSSIQVGIPSSSPSPPTPGSEIQLDAKPKQVEALQAIPTPRPSPPISAKKKPTAKSKQTKIPFVGKTVEGSGDKPAKVSKPRARKPKQPAGAGAPPKNALRAFKAGKNISDRDAGKRIGPDVPLPQQPSFKPEADAGCSLPPLRPQRRSSADSFLYKCESSDDKLAETSSGAPSTPTMLERPLHRETVSPKSVPSSMRDLIDVE</sequence>
<keyword evidence="2" id="KW-0808">Transferase</keyword>
<feature type="domain" description="Deacetylase sirtuin-type" evidence="6">
    <location>
        <begin position="102"/>
        <end position="417"/>
    </location>
</feature>
<feature type="region of interest" description="Disordered" evidence="5">
    <location>
        <begin position="1"/>
        <end position="88"/>
    </location>
</feature>
<keyword evidence="8" id="KW-1185">Reference proteome</keyword>
<dbReference type="EMBL" id="PKSG01000716">
    <property type="protein sequence ID" value="POR33230.1"/>
    <property type="molecule type" value="Genomic_DNA"/>
</dbReference>
<evidence type="ECO:0000256" key="2">
    <source>
        <dbReference type="ARBA" id="ARBA00022679"/>
    </source>
</evidence>
<dbReference type="Gene3D" id="3.40.50.1220">
    <property type="entry name" value="TPP-binding domain"/>
    <property type="match status" value="1"/>
</dbReference>
<feature type="binding site" evidence="4">
    <location>
        <position position="279"/>
    </location>
    <ligand>
        <name>Zn(2+)</name>
        <dbReference type="ChEBI" id="CHEBI:29105"/>
    </ligand>
</feature>
<feature type="region of interest" description="Disordered" evidence="5">
    <location>
        <begin position="420"/>
        <end position="447"/>
    </location>
</feature>
<feature type="compositionally biased region" description="Low complexity" evidence="5">
    <location>
        <begin position="512"/>
        <end position="521"/>
    </location>
</feature>
<dbReference type="PROSITE" id="PS50305">
    <property type="entry name" value="SIRTUIN"/>
    <property type="match status" value="1"/>
</dbReference>
<accession>A0A2S4KSX1</accession>
<evidence type="ECO:0000313" key="8">
    <source>
        <dbReference type="Proteomes" id="UP000237481"/>
    </source>
</evidence>
<name>A0A2S4KSX1_9HYPO</name>